<sequence>MAATKADAKAEPTGGGGGSFTEERLSDKLDKLSSSAASIQTLSNWCIFHRKRAKRVVDTWQRQFNNATTDKKVSFLYLSNDILQNSKRKGSEFVNEFWRVLPGLLKDFYENGGQHGKKVVARLIGIWDERKVFGTRSESLKDILSDNPSTLSNNDTSTEPTSKPSSISNSAQKDPTPIIKKLTVSGMPEKIITAYQSVLSQYFDEDTALNKCKTTLVFWRRWIKM</sequence>
<protein>
    <submittedName>
        <fullName evidence="1">Uncharacterized protein</fullName>
    </submittedName>
</protein>
<name>A0ACD5Y7G3_AVESA</name>
<evidence type="ECO:0000313" key="1">
    <source>
        <dbReference type="EnsemblPlants" id="AVESA.00010b.r2.5CG0902550.1.CDS"/>
    </source>
</evidence>
<accession>A0ACD5Y7G3</accession>
<proteinExistence type="predicted"/>
<organism evidence="1 2">
    <name type="scientific">Avena sativa</name>
    <name type="common">Oat</name>
    <dbReference type="NCBI Taxonomy" id="4498"/>
    <lineage>
        <taxon>Eukaryota</taxon>
        <taxon>Viridiplantae</taxon>
        <taxon>Streptophyta</taxon>
        <taxon>Embryophyta</taxon>
        <taxon>Tracheophyta</taxon>
        <taxon>Spermatophyta</taxon>
        <taxon>Magnoliopsida</taxon>
        <taxon>Liliopsida</taxon>
        <taxon>Poales</taxon>
        <taxon>Poaceae</taxon>
        <taxon>BOP clade</taxon>
        <taxon>Pooideae</taxon>
        <taxon>Poodae</taxon>
        <taxon>Poeae</taxon>
        <taxon>Poeae Chloroplast Group 1 (Aveneae type)</taxon>
        <taxon>Aveninae</taxon>
        <taxon>Avena</taxon>
    </lineage>
</organism>
<evidence type="ECO:0000313" key="2">
    <source>
        <dbReference type="Proteomes" id="UP001732700"/>
    </source>
</evidence>
<dbReference type="EnsemblPlants" id="AVESA.00010b.r2.5CG0902550.1">
    <property type="protein sequence ID" value="AVESA.00010b.r2.5CG0902550.1.CDS"/>
    <property type="gene ID" value="AVESA.00010b.r2.5CG0902550"/>
</dbReference>
<keyword evidence="2" id="KW-1185">Reference proteome</keyword>
<reference evidence="1" key="2">
    <citation type="submission" date="2025-09" db="UniProtKB">
        <authorList>
            <consortium name="EnsemblPlants"/>
        </authorList>
    </citation>
    <scope>IDENTIFICATION</scope>
</reference>
<dbReference type="Proteomes" id="UP001732700">
    <property type="component" value="Chromosome 5C"/>
</dbReference>
<reference evidence="1" key="1">
    <citation type="submission" date="2021-05" db="EMBL/GenBank/DDBJ databases">
        <authorList>
            <person name="Scholz U."/>
            <person name="Mascher M."/>
            <person name="Fiebig A."/>
        </authorList>
    </citation>
    <scope>NUCLEOTIDE SEQUENCE [LARGE SCALE GENOMIC DNA]</scope>
</reference>